<keyword evidence="3" id="KW-1185">Reference proteome</keyword>
<dbReference type="InterPro" id="IPR000014">
    <property type="entry name" value="PAS"/>
</dbReference>
<feature type="domain" description="PAS" evidence="1">
    <location>
        <begin position="17"/>
        <end position="105"/>
    </location>
</feature>
<comment type="caution">
    <text evidence="2">The sequence shown here is derived from an EMBL/GenBank/DDBJ whole genome shotgun (WGS) entry which is preliminary data.</text>
</comment>
<evidence type="ECO:0000259" key="1">
    <source>
        <dbReference type="Pfam" id="PF13426"/>
    </source>
</evidence>
<dbReference type="RefSeq" id="WP_117854195.1">
    <property type="nucleotide sequence ID" value="NZ_JACOOT010000033.1"/>
</dbReference>
<proteinExistence type="predicted"/>
<name>A0A8I0AL57_9FIRM</name>
<organism evidence="2 3">
    <name type="scientific">Blautia segnis</name>
    <dbReference type="NCBI Taxonomy" id="2763030"/>
    <lineage>
        <taxon>Bacteria</taxon>
        <taxon>Bacillati</taxon>
        <taxon>Bacillota</taxon>
        <taxon>Clostridia</taxon>
        <taxon>Lachnospirales</taxon>
        <taxon>Lachnospiraceae</taxon>
        <taxon>Blautia</taxon>
    </lineage>
</organism>
<dbReference type="Proteomes" id="UP000652847">
    <property type="component" value="Unassembled WGS sequence"/>
</dbReference>
<dbReference type="Gene3D" id="3.30.450.20">
    <property type="entry name" value="PAS domain"/>
    <property type="match status" value="1"/>
</dbReference>
<reference evidence="2 3" key="1">
    <citation type="submission" date="2020-08" db="EMBL/GenBank/DDBJ databases">
        <title>Genome public.</title>
        <authorList>
            <person name="Liu C."/>
            <person name="Sun Q."/>
        </authorList>
    </citation>
    <scope>NUCLEOTIDE SEQUENCE [LARGE SCALE GENOMIC DNA]</scope>
    <source>
        <strain evidence="2 3">BX17</strain>
    </source>
</reference>
<protein>
    <submittedName>
        <fullName evidence="2">PAS domain-containing protein</fullName>
    </submittedName>
</protein>
<dbReference type="AlphaFoldDB" id="A0A8I0AL57"/>
<evidence type="ECO:0000313" key="2">
    <source>
        <dbReference type="EMBL" id="MBC5652246.1"/>
    </source>
</evidence>
<dbReference type="Pfam" id="PF13426">
    <property type="entry name" value="PAS_9"/>
    <property type="match status" value="1"/>
</dbReference>
<dbReference type="InterPro" id="IPR035965">
    <property type="entry name" value="PAS-like_dom_sf"/>
</dbReference>
<gene>
    <name evidence="2" type="ORF">H8S54_14320</name>
</gene>
<accession>A0A8I0AL57</accession>
<dbReference type="SUPFAM" id="SSF55785">
    <property type="entry name" value="PYP-like sensor domain (PAS domain)"/>
    <property type="match status" value="1"/>
</dbReference>
<evidence type="ECO:0000313" key="3">
    <source>
        <dbReference type="Proteomes" id="UP000652847"/>
    </source>
</evidence>
<sequence length="123" mass="14477">MNLTPYFKSIIDQDTASVVICNLAHEIIYMNPQAIANYHKWGGEALIGKSLMNCHNPKSKEVIEKVIAWFGKSKEHNRIHTFYNEKQAKDVYMIALRDENGTLIGYYEKHEYRTRDEEPFYNF</sequence>
<dbReference type="EMBL" id="JACOOT010000033">
    <property type="protein sequence ID" value="MBC5652246.1"/>
    <property type="molecule type" value="Genomic_DNA"/>
</dbReference>